<name>A0A267E1I7_9PLAT</name>
<protein>
    <submittedName>
        <fullName evidence="2">Uncharacterized protein</fullName>
    </submittedName>
</protein>
<feature type="coiled-coil region" evidence="1">
    <location>
        <begin position="75"/>
        <end position="148"/>
    </location>
</feature>
<dbReference type="SUPFAM" id="SSF101898">
    <property type="entry name" value="NHL repeat"/>
    <property type="match status" value="1"/>
</dbReference>
<comment type="caution">
    <text evidence="2">The sequence shown here is derived from an EMBL/GenBank/DDBJ whole genome shotgun (WGS) entry which is preliminary data.</text>
</comment>
<dbReference type="Proteomes" id="UP000215902">
    <property type="component" value="Unassembled WGS sequence"/>
</dbReference>
<evidence type="ECO:0000313" key="3">
    <source>
        <dbReference type="Proteomes" id="UP000215902"/>
    </source>
</evidence>
<gene>
    <name evidence="2" type="ORF">BOX15_Mlig019012g2</name>
</gene>
<evidence type="ECO:0000256" key="1">
    <source>
        <dbReference type="SAM" id="Coils"/>
    </source>
</evidence>
<feature type="non-terminal residue" evidence="2">
    <location>
        <position position="1"/>
    </location>
</feature>
<dbReference type="EMBL" id="NIVC01002757">
    <property type="protein sequence ID" value="PAA55423.1"/>
    <property type="molecule type" value="Genomic_DNA"/>
</dbReference>
<dbReference type="AlphaFoldDB" id="A0A267E1I7"/>
<proteinExistence type="predicted"/>
<keyword evidence="3" id="KW-1185">Reference proteome</keyword>
<reference evidence="2 3" key="1">
    <citation type="submission" date="2017-06" db="EMBL/GenBank/DDBJ databases">
        <title>A platform for efficient transgenesis in Macrostomum lignano, a flatworm model organism for stem cell research.</title>
        <authorList>
            <person name="Berezikov E."/>
        </authorList>
    </citation>
    <scope>NUCLEOTIDE SEQUENCE [LARGE SCALE GENOMIC DNA]</scope>
    <source>
        <strain evidence="2">DV1</strain>
        <tissue evidence="2">Whole organism</tissue>
    </source>
</reference>
<evidence type="ECO:0000313" key="2">
    <source>
        <dbReference type="EMBL" id="PAA55423.1"/>
    </source>
</evidence>
<keyword evidence="1" id="KW-0175">Coiled coil</keyword>
<accession>A0A267E1I7</accession>
<sequence>KLHFTTMPRRGEAIKKLRETCSVKSCDNPSVEVGLLGNNKVLCQEHLDKESETVRKQAADVSWKMRQLVPVAKQRAKMTKELQALTVEVQEVNEMFNAVQEKLQQWRQKTVDRLQLVHQSVAERLTDADEAESREKEASLALAAQEMKKLAELSKKNSAWLVDASKRCKDFNNKRNELRGFQRDYIDAGPRAEMRLRSFGDVAAGVQQFQSTIDDHMTSVMTDCWLDLDDSGDDNDDLDITPVSSNQVFQVNLQSEPKFLAACSNTAGFVVNSVGFVKRSADCTGRGNIKPLGAPCVFFERQNDDKLNIVAFSAEHKKVFNVGCNFSSTSGKVTGLHCDSNRQQLFVAHRSTVTVTDLSGGLVKVISGSSFDGVSRSFDAIAGNSDKLCFLDLAKQCVFSIDKDSSELLSVIDLWPLHDKGIFFTDLALVGSKLLLFNWGVLESVLKICGITGQAISSLPDKDSDDDDEPVDAAARVRRLAIDSKGFIVKLTGNEIVISTGDDVFVDSFELPVKETGLCGHIERLELVEKDNARWLAFTSNRNRLVLLKLAYN</sequence>
<organism evidence="2 3">
    <name type="scientific">Macrostomum lignano</name>
    <dbReference type="NCBI Taxonomy" id="282301"/>
    <lineage>
        <taxon>Eukaryota</taxon>
        <taxon>Metazoa</taxon>
        <taxon>Spiralia</taxon>
        <taxon>Lophotrochozoa</taxon>
        <taxon>Platyhelminthes</taxon>
        <taxon>Rhabditophora</taxon>
        <taxon>Macrostomorpha</taxon>
        <taxon>Macrostomida</taxon>
        <taxon>Macrostomidae</taxon>
        <taxon>Macrostomum</taxon>
    </lineage>
</organism>